<evidence type="ECO:0000256" key="8">
    <source>
        <dbReference type="SAM" id="Phobius"/>
    </source>
</evidence>
<protein>
    <submittedName>
        <fullName evidence="9">ACR3 family arsenite efflux pump ArsB</fullName>
    </submittedName>
</protein>
<evidence type="ECO:0000313" key="9">
    <source>
        <dbReference type="EMBL" id="MCP1727755.1"/>
    </source>
</evidence>
<dbReference type="Pfam" id="PF01758">
    <property type="entry name" value="SBF"/>
    <property type="match status" value="1"/>
</dbReference>
<evidence type="ECO:0000256" key="4">
    <source>
        <dbReference type="ARBA" id="ARBA00022475"/>
    </source>
</evidence>
<keyword evidence="7 8" id="KW-0472">Membrane</keyword>
<evidence type="ECO:0000256" key="6">
    <source>
        <dbReference type="ARBA" id="ARBA00022989"/>
    </source>
</evidence>
<gene>
    <name evidence="9" type="ORF">J2T60_001755</name>
</gene>
<keyword evidence="3" id="KW-0813">Transport</keyword>
<sequence>MRKSSTSWLSWRNLERWQLIPLLLAALAGLATGHWQTALVAGWQVAIWPLLGALLFTVFLNLDLRGWQRALVDRRFLSAVALMNFGILPLLTGLTLFWLPADPVIQFAVILVLLAPCTDWFLSFNLLGRGNPERATAAIPLLLAGQVLTIPFWITLFLGPGTLEAFGLERFLAVFVGLFLVPLSLALAAQRLNRRIKALDPLIHGLRHAPLFLLMAVIFLVTAVELSDLLHSELGQLQPLISIFLGWTLVALLIALGIGHVFQLAVPARRTLCFNAGSRNSFVVLPFALALPVKSDLATAVILLQAMLELGLLILLTHWIPRLIR</sequence>
<dbReference type="RefSeq" id="WP_253448484.1">
    <property type="nucleotide sequence ID" value="NZ_JALJYF010000002.1"/>
</dbReference>
<name>A0ABT1G8X9_9GAMM</name>
<feature type="transmembrane region" description="Helical" evidence="8">
    <location>
        <begin position="76"/>
        <end position="99"/>
    </location>
</feature>
<dbReference type="PANTHER" id="PTHR43057:SF1">
    <property type="entry name" value="ARSENICAL-RESISTANCE PROTEIN 3"/>
    <property type="match status" value="1"/>
</dbReference>
<feature type="transmembrane region" description="Helical" evidence="8">
    <location>
        <begin position="239"/>
        <end position="265"/>
    </location>
</feature>
<keyword evidence="5 8" id="KW-0812">Transmembrane</keyword>
<accession>A0ABT1G8X9</accession>
<dbReference type="EMBL" id="JALJYF010000002">
    <property type="protein sequence ID" value="MCP1727755.1"/>
    <property type="molecule type" value="Genomic_DNA"/>
</dbReference>
<feature type="transmembrane region" description="Helical" evidence="8">
    <location>
        <begin position="272"/>
        <end position="291"/>
    </location>
</feature>
<feature type="transmembrane region" description="Helical" evidence="8">
    <location>
        <begin position="139"/>
        <end position="159"/>
    </location>
</feature>
<keyword evidence="4" id="KW-1003">Cell membrane</keyword>
<feature type="transmembrane region" description="Helical" evidence="8">
    <location>
        <begin position="105"/>
        <end position="127"/>
    </location>
</feature>
<keyword evidence="10" id="KW-1185">Reference proteome</keyword>
<organism evidence="9 10">
    <name type="scientific">Natronospira proteinivora</name>
    <dbReference type="NCBI Taxonomy" id="1807133"/>
    <lineage>
        <taxon>Bacteria</taxon>
        <taxon>Pseudomonadati</taxon>
        <taxon>Pseudomonadota</taxon>
        <taxon>Gammaproteobacteria</taxon>
        <taxon>Natronospirales</taxon>
        <taxon>Natronospiraceae</taxon>
        <taxon>Natronospira</taxon>
    </lineage>
</organism>
<evidence type="ECO:0000256" key="1">
    <source>
        <dbReference type="ARBA" id="ARBA00004651"/>
    </source>
</evidence>
<proteinExistence type="inferred from homology"/>
<dbReference type="InterPro" id="IPR002657">
    <property type="entry name" value="BilAc:Na_symport/Acr3"/>
</dbReference>
<feature type="transmembrane region" description="Helical" evidence="8">
    <location>
        <begin position="297"/>
        <end position="320"/>
    </location>
</feature>
<reference evidence="9 10" key="1">
    <citation type="submission" date="2022-03" db="EMBL/GenBank/DDBJ databases">
        <title>Genomic Encyclopedia of Type Strains, Phase III (KMG-III): the genomes of soil and plant-associated and newly described type strains.</title>
        <authorList>
            <person name="Whitman W."/>
        </authorList>
    </citation>
    <scope>NUCLEOTIDE SEQUENCE [LARGE SCALE GENOMIC DNA]</scope>
    <source>
        <strain evidence="9 10">BSker1</strain>
    </source>
</reference>
<feature type="transmembrane region" description="Helical" evidence="8">
    <location>
        <begin position="171"/>
        <end position="189"/>
    </location>
</feature>
<dbReference type="Proteomes" id="UP001523550">
    <property type="component" value="Unassembled WGS sequence"/>
</dbReference>
<comment type="similarity">
    <text evidence="2">Belongs to the arsenical resistance-3 (ACR3) (TC 2.A.59) family.</text>
</comment>
<comment type="caution">
    <text evidence="9">The sequence shown here is derived from an EMBL/GenBank/DDBJ whole genome shotgun (WGS) entry which is preliminary data.</text>
</comment>
<keyword evidence="6 8" id="KW-1133">Transmembrane helix</keyword>
<feature type="transmembrane region" description="Helical" evidence="8">
    <location>
        <begin position="209"/>
        <end position="227"/>
    </location>
</feature>
<dbReference type="Gene3D" id="1.20.1530.20">
    <property type="match status" value="1"/>
</dbReference>
<dbReference type="InterPro" id="IPR004706">
    <property type="entry name" value="Arsenical-R_Acr3"/>
</dbReference>
<evidence type="ECO:0000256" key="2">
    <source>
        <dbReference type="ARBA" id="ARBA00010110"/>
    </source>
</evidence>
<evidence type="ECO:0000256" key="5">
    <source>
        <dbReference type="ARBA" id="ARBA00022692"/>
    </source>
</evidence>
<evidence type="ECO:0000313" key="10">
    <source>
        <dbReference type="Proteomes" id="UP001523550"/>
    </source>
</evidence>
<dbReference type="PANTHER" id="PTHR43057">
    <property type="entry name" value="ARSENITE EFFLUX TRANSPORTER"/>
    <property type="match status" value="1"/>
</dbReference>
<feature type="transmembrane region" description="Helical" evidence="8">
    <location>
        <begin position="43"/>
        <end position="64"/>
    </location>
</feature>
<evidence type="ECO:0000256" key="7">
    <source>
        <dbReference type="ARBA" id="ARBA00023136"/>
    </source>
</evidence>
<dbReference type="InterPro" id="IPR038770">
    <property type="entry name" value="Na+/solute_symporter_sf"/>
</dbReference>
<comment type="subcellular location">
    <subcellularLocation>
        <location evidence="1">Cell membrane</location>
        <topology evidence="1">Multi-pass membrane protein</topology>
    </subcellularLocation>
</comment>
<evidence type="ECO:0000256" key="3">
    <source>
        <dbReference type="ARBA" id="ARBA00022448"/>
    </source>
</evidence>